<protein>
    <submittedName>
        <fullName evidence="1">Uncharacterized protein</fullName>
    </submittedName>
</protein>
<reference evidence="1 2" key="1">
    <citation type="submission" date="2018-10" db="EMBL/GenBank/DDBJ databases">
        <title>Natronolimnobius sp. XQ-INN 246 isolated from Inner Mongolia Autonomous Region of China.</title>
        <authorList>
            <person name="Xue Q."/>
        </authorList>
    </citation>
    <scope>NUCLEOTIDE SEQUENCE [LARGE SCALE GENOMIC DNA]</scope>
    <source>
        <strain evidence="1 2">XQ-INN 246</strain>
    </source>
</reference>
<gene>
    <name evidence="1" type="ORF">D8Y22_05485</name>
</gene>
<keyword evidence="2" id="KW-1185">Reference proteome</keyword>
<dbReference type="Proteomes" id="UP000318864">
    <property type="component" value="Unassembled WGS sequence"/>
</dbReference>
<evidence type="ECO:0000313" key="1">
    <source>
        <dbReference type="EMBL" id="THE65837.1"/>
    </source>
</evidence>
<comment type="caution">
    <text evidence="1">The sequence shown here is derived from an EMBL/GenBank/DDBJ whole genome shotgun (WGS) entry which is preliminary data.</text>
</comment>
<name>A0A4V3VLK0_9EURY</name>
<dbReference type="AlphaFoldDB" id="A0A4V3VLK0"/>
<accession>A0A4V3VLK0</accession>
<proteinExistence type="predicted"/>
<evidence type="ECO:0000313" key="2">
    <source>
        <dbReference type="Proteomes" id="UP000318864"/>
    </source>
</evidence>
<sequence length="176" mass="19401">MNVSMETATQYEDFDPAEAVLLTVPEFSEDQAQLFAEQLSAFLESHDGRSLLRCVSLLYTAVEEDSEAQAVATTGDLDAVDDDLESNWSIELQIEGLSSEAAEKLARNFQPILDGTLNDPALLLLGGSLAFETEHQPRSVIRLPAPDGADRNDLEWHTDTTVSQKTFCEEYDEVST</sequence>
<dbReference type="EMBL" id="RBZW01000015">
    <property type="protein sequence ID" value="THE65837.1"/>
    <property type="molecule type" value="Genomic_DNA"/>
</dbReference>
<organism evidence="1 2">
    <name type="scientific">Salinadaptatus halalkaliphilus</name>
    <dbReference type="NCBI Taxonomy" id="2419781"/>
    <lineage>
        <taxon>Archaea</taxon>
        <taxon>Methanobacteriati</taxon>
        <taxon>Methanobacteriota</taxon>
        <taxon>Stenosarchaea group</taxon>
        <taxon>Halobacteria</taxon>
        <taxon>Halobacteriales</taxon>
        <taxon>Natrialbaceae</taxon>
        <taxon>Salinadaptatus</taxon>
    </lineage>
</organism>